<gene>
    <name evidence="5" type="primary">idnO</name>
    <name evidence="5" type="ordered locus">TC41_0200</name>
</gene>
<evidence type="ECO:0000256" key="1">
    <source>
        <dbReference type="ARBA" id="ARBA00006484"/>
    </source>
</evidence>
<evidence type="ECO:0000313" key="5">
    <source>
        <dbReference type="EMBL" id="AEJ42178.1"/>
    </source>
</evidence>
<organism evidence="5 6">
    <name type="scientific">Alicyclobacillus acidocaldarius (strain Tc-4-1)</name>
    <name type="common">Bacillus acidocaldarius</name>
    <dbReference type="NCBI Taxonomy" id="1048834"/>
    <lineage>
        <taxon>Bacteria</taxon>
        <taxon>Bacillati</taxon>
        <taxon>Bacillota</taxon>
        <taxon>Bacilli</taxon>
        <taxon>Bacillales</taxon>
        <taxon>Alicyclobacillaceae</taxon>
        <taxon>Alicyclobacillus</taxon>
    </lineage>
</organism>
<proteinExistence type="inferred from homology"/>
<feature type="domain" description="Ketoreductase" evidence="4">
    <location>
        <begin position="20"/>
        <end position="193"/>
    </location>
</feature>
<dbReference type="KEGG" id="aad:TC41_0200"/>
<dbReference type="Gene3D" id="3.40.50.720">
    <property type="entry name" value="NAD(P)-binding Rossmann-like Domain"/>
    <property type="match status" value="1"/>
</dbReference>
<dbReference type="SUPFAM" id="SSF51735">
    <property type="entry name" value="NAD(P)-binding Rossmann-fold domains"/>
    <property type="match status" value="1"/>
</dbReference>
<dbReference type="AlphaFoldDB" id="F8IJ27"/>
<evidence type="ECO:0000256" key="2">
    <source>
        <dbReference type="ARBA" id="ARBA00022857"/>
    </source>
</evidence>
<dbReference type="NCBIfam" id="NF006070">
    <property type="entry name" value="PRK08213.1"/>
    <property type="match status" value="1"/>
</dbReference>
<reference evidence="5 6" key="1">
    <citation type="journal article" date="2011" name="J. Bacteriol.">
        <title>Complete Genome Sequence of Alicyclobacillus acidocaldarius Strain Tc-4-1.</title>
        <authorList>
            <person name="Chen Y."/>
            <person name="He Y."/>
            <person name="Zhang B."/>
            <person name="Yang J."/>
            <person name="Li W."/>
            <person name="Dong Z."/>
            <person name="Hu S."/>
        </authorList>
    </citation>
    <scope>NUCLEOTIDE SEQUENCE [LARGE SCALE GENOMIC DNA]</scope>
    <source>
        <strain evidence="5 6">Tc-4-1</strain>
    </source>
</reference>
<evidence type="ECO:0000313" key="6">
    <source>
        <dbReference type="Proteomes" id="UP000000292"/>
    </source>
</evidence>
<dbReference type="EMBL" id="CP002902">
    <property type="protein sequence ID" value="AEJ42178.1"/>
    <property type="molecule type" value="Genomic_DNA"/>
</dbReference>
<evidence type="ECO:0000259" key="4">
    <source>
        <dbReference type="SMART" id="SM00822"/>
    </source>
</evidence>
<dbReference type="PANTHER" id="PTHR43618">
    <property type="entry name" value="7-ALPHA-HYDROXYSTEROID DEHYDROGENASE"/>
    <property type="match status" value="1"/>
</dbReference>
<dbReference type="Proteomes" id="UP000000292">
    <property type="component" value="Chromosome"/>
</dbReference>
<dbReference type="GO" id="GO:0016491">
    <property type="term" value="F:oxidoreductase activity"/>
    <property type="evidence" value="ECO:0007669"/>
    <property type="project" value="UniProtKB-KW"/>
</dbReference>
<evidence type="ECO:0000256" key="3">
    <source>
        <dbReference type="ARBA" id="ARBA00023002"/>
    </source>
</evidence>
<dbReference type="STRING" id="1048834.TC41_0200"/>
<dbReference type="eggNOG" id="COG1028">
    <property type="taxonomic scope" value="Bacteria"/>
</dbReference>
<dbReference type="HOGENOM" id="CLU_010194_1_1_9"/>
<dbReference type="SMART" id="SM00822">
    <property type="entry name" value="PKS_KR"/>
    <property type="match status" value="1"/>
</dbReference>
<accession>F8IJ27</accession>
<dbReference type="FunFam" id="3.40.50.720:FF:000084">
    <property type="entry name" value="Short-chain dehydrogenase reductase"/>
    <property type="match status" value="1"/>
</dbReference>
<dbReference type="InterPro" id="IPR036291">
    <property type="entry name" value="NAD(P)-bd_dom_sf"/>
</dbReference>
<name>F8IJ27_ALIAT</name>
<dbReference type="InterPro" id="IPR057326">
    <property type="entry name" value="KR_dom"/>
</dbReference>
<dbReference type="PATRIC" id="fig|1048834.4.peg.186"/>
<dbReference type="GO" id="GO:0008206">
    <property type="term" value="P:bile acid metabolic process"/>
    <property type="evidence" value="ECO:0007669"/>
    <property type="project" value="UniProtKB-ARBA"/>
</dbReference>
<dbReference type="InterPro" id="IPR052178">
    <property type="entry name" value="Sec_Metab_Biosynth_SDR"/>
</dbReference>
<keyword evidence="2" id="KW-0521">NADP</keyword>
<sequence length="265" mass="27926">MGEGGGSRMSVFDLFRLDGKVAIVTGGGRGLGQQIAEAYAEAGARVVLCSRRVENCEEVAREIAEAGGEAVALPLDVTDEASIQALVDEVIARYGRIDILVNNSGTSWGAPALDMPYDAWMKVLQTNLTGAFFMSQRVARHMKDQGGGKIVNIASVAGMRGSPPEMLDAVGYAASKGGLIAMTRDLAVKWARYHIYVNAIAPGFFPTKMTRVVLERGGSLIQLRTPLGRVGGEHDLKGAALFFASAASDYVTGQVLAVDGGTTAM</sequence>
<keyword evidence="3" id="KW-0560">Oxidoreductase</keyword>
<dbReference type="NCBIfam" id="NF005559">
    <property type="entry name" value="PRK07231.1"/>
    <property type="match status" value="1"/>
</dbReference>
<dbReference type="PANTHER" id="PTHR43618:SF8">
    <property type="entry name" value="7ALPHA-HYDROXYSTEROID DEHYDROGENASE"/>
    <property type="match status" value="1"/>
</dbReference>
<dbReference type="PRINTS" id="PR00080">
    <property type="entry name" value="SDRFAMILY"/>
</dbReference>
<dbReference type="InterPro" id="IPR002347">
    <property type="entry name" value="SDR_fam"/>
</dbReference>
<protein>
    <submittedName>
        <fullName evidence="5">Short-chain dehydrogenase/reductase SDR</fullName>
    </submittedName>
</protein>
<dbReference type="PRINTS" id="PR00081">
    <property type="entry name" value="GDHRDH"/>
</dbReference>
<reference evidence="6" key="2">
    <citation type="submission" date="2011-06" db="EMBL/GenBank/DDBJ databases">
        <title>The complete genome sequence of Alicyclobacillus acidocaldarius sp. Tc-4-1.</title>
        <authorList>
            <person name="Chen Y."/>
            <person name="He Y."/>
            <person name="Dong Z."/>
            <person name="Hu S."/>
        </authorList>
    </citation>
    <scope>NUCLEOTIDE SEQUENCE [LARGE SCALE GENOMIC DNA]</scope>
    <source>
        <strain evidence="6">Tc-4-1</strain>
    </source>
</reference>
<dbReference type="Pfam" id="PF13561">
    <property type="entry name" value="adh_short_C2"/>
    <property type="match status" value="1"/>
</dbReference>
<comment type="similarity">
    <text evidence="1">Belongs to the short-chain dehydrogenases/reductases (SDR) family.</text>
</comment>